<dbReference type="SUPFAM" id="SSF52980">
    <property type="entry name" value="Restriction endonuclease-like"/>
    <property type="match status" value="1"/>
</dbReference>
<dbReference type="PANTHER" id="PTHR36558">
    <property type="entry name" value="GLR1098 PROTEIN"/>
    <property type="match status" value="1"/>
</dbReference>
<proteinExistence type="predicted"/>
<dbReference type="InterPro" id="IPR012296">
    <property type="entry name" value="Nuclease_put_TT1808"/>
</dbReference>
<gene>
    <name evidence="2" type="ORF">AVDCRST_MAG63-4610</name>
</gene>
<feature type="domain" description="Putative restriction endonuclease" evidence="1">
    <location>
        <begin position="11"/>
        <end position="170"/>
    </location>
</feature>
<name>A0A6J4K271_9BACT</name>
<dbReference type="Gene3D" id="3.90.1570.10">
    <property type="entry name" value="tt1808, chain A"/>
    <property type="match status" value="1"/>
</dbReference>
<reference evidence="2" key="1">
    <citation type="submission" date="2020-02" db="EMBL/GenBank/DDBJ databases">
        <authorList>
            <person name="Meier V. D."/>
        </authorList>
    </citation>
    <scope>NUCLEOTIDE SEQUENCE</scope>
    <source>
        <strain evidence="2">AVDCRST_MAG63</strain>
    </source>
</reference>
<protein>
    <recommendedName>
        <fullName evidence="1">Putative restriction endonuclease domain-containing protein</fullName>
    </recommendedName>
</protein>
<dbReference type="PANTHER" id="PTHR36558:SF1">
    <property type="entry name" value="RESTRICTION ENDONUCLEASE DOMAIN-CONTAINING PROTEIN-RELATED"/>
    <property type="match status" value="1"/>
</dbReference>
<dbReference type="EMBL" id="CADCTO010000642">
    <property type="protein sequence ID" value="CAA9293807.1"/>
    <property type="molecule type" value="Genomic_DNA"/>
</dbReference>
<dbReference type="AlphaFoldDB" id="A0A6J4K271"/>
<evidence type="ECO:0000313" key="2">
    <source>
        <dbReference type="EMBL" id="CAA9293807.1"/>
    </source>
</evidence>
<dbReference type="InterPro" id="IPR008538">
    <property type="entry name" value="Uma2"/>
</dbReference>
<sequence length="202" mass="22325">MSSLAQPLYTVEEYLALEREAEYKSEFVNGQILAMSGASRAHNLIATNVSSELRVQLKGRPCETYSGDMRVQVSDTGMYAYPDVVVVCGEPRFEDTHPETLTNPTVIVEVLSASTEAHDRGAKFAHYRRLLSLQEYVLIAQDRCSVERFVRRGGEWLFSEATALSDTVALTSIDCRLALAEVYDRVAFPPDAGIVAGTGEPR</sequence>
<dbReference type="InterPro" id="IPR011335">
    <property type="entry name" value="Restrct_endonuc-II-like"/>
</dbReference>
<organism evidence="2">
    <name type="scientific">uncultured Armatimonadetes bacterium</name>
    <dbReference type="NCBI Taxonomy" id="157466"/>
    <lineage>
        <taxon>Bacteria</taxon>
        <taxon>Bacillati</taxon>
        <taxon>Armatimonadota</taxon>
        <taxon>environmental samples</taxon>
    </lineage>
</organism>
<accession>A0A6J4K271</accession>
<evidence type="ECO:0000259" key="1">
    <source>
        <dbReference type="Pfam" id="PF05685"/>
    </source>
</evidence>
<dbReference type="CDD" id="cd06260">
    <property type="entry name" value="DUF820-like"/>
    <property type="match status" value="1"/>
</dbReference>
<dbReference type="Pfam" id="PF05685">
    <property type="entry name" value="Uma2"/>
    <property type="match status" value="1"/>
</dbReference>